<evidence type="ECO:0000313" key="5">
    <source>
        <dbReference type="Proteomes" id="UP001519460"/>
    </source>
</evidence>
<dbReference type="GO" id="GO:0016020">
    <property type="term" value="C:membrane"/>
    <property type="evidence" value="ECO:0007669"/>
    <property type="project" value="UniProtKB-SubCell"/>
</dbReference>
<dbReference type="InterPro" id="IPR050327">
    <property type="entry name" value="Proton-linked_MCT"/>
</dbReference>
<dbReference type="CDD" id="cd17352">
    <property type="entry name" value="MFS_MCT_SLC16"/>
    <property type="match status" value="1"/>
</dbReference>
<dbReference type="EMBL" id="JACVVK020000213">
    <property type="protein sequence ID" value="KAK7484267.1"/>
    <property type="molecule type" value="Genomic_DNA"/>
</dbReference>
<protein>
    <recommendedName>
        <fullName evidence="3">Major facilitator superfamily (MFS) profile domain-containing protein</fullName>
    </recommendedName>
</protein>
<keyword evidence="2" id="KW-1133">Transmembrane helix</keyword>
<evidence type="ECO:0000259" key="3">
    <source>
        <dbReference type="PROSITE" id="PS50850"/>
    </source>
</evidence>
<comment type="subcellular location">
    <subcellularLocation>
        <location evidence="1">Membrane</location>
        <topology evidence="1">Multi-pass membrane protein</topology>
    </subcellularLocation>
</comment>
<feature type="transmembrane region" description="Helical" evidence="2">
    <location>
        <begin position="114"/>
        <end position="135"/>
    </location>
</feature>
<feature type="transmembrane region" description="Helical" evidence="2">
    <location>
        <begin position="289"/>
        <end position="307"/>
    </location>
</feature>
<gene>
    <name evidence="4" type="ORF">BaRGS_00024516</name>
</gene>
<evidence type="ECO:0000256" key="1">
    <source>
        <dbReference type="ARBA" id="ARBA00004141"/>
    </source>
</evidence>
<feature type="transmembrane region" description="Helical" evidence="2">
    <location>
        <begin position="378"/>
        <end position="397"/>
    </location>
</feature>
<feature type="transmembrane region" description="Helical" evidence="2">
    <location>
        <begin position="88"/>
        <end position="108"/>
    </location>
</feature>
<dbReference type="Proteomes" id="UP001519460">
    <property type="component" value="Unassembled WGS sequence"/>
</dbReference>
<feature type="domain" description="Major facilitator superfamily (MFS) profile" evidence="3">
    <location>
        <begin position="23"/>
        <end position="402"/>
    </location>
</feature>
<evidence type="ECO:0000313" key="4">
    <source>
        <dbReference type="EMBL" id="KAK7484267.1"/>
    </source>
</evidence>
<organism evidence="4 5">
    <name type="scientific">Batillaria attramentaria</name>
    <dbReference type="NCBI Taxonomy" id="370345"/>
    <lineage>
        <taxon>Eukaryota</taxon>
        <taxon>Metazoa</taxon>
        <taxon>Spiralia</taxon>
        <taxon>Lophotrochozoa</taxon>
        <taxon>Mollusca</taxon>
        <taxon>Gastropoda</taxon>
        <taxon>Caenogastropoda</taxon>
        <taxon>Sorbeoconcha</taxon>
        <taxon>Cerithioidea</taxon>
        <taxon>Batillariidae</taxon>
        <taxon>Batillaria</taxon>
    </lineage>
</organism>
<dbReference type="Gene3D" id="1.20.1250.20">
    <property type="entry name" value="MFS general substrate transporter like domains"/>
    <property type="match status" value="1"/>
</dbReference>
<dbReference type="SUPFAM" id="SSF103473">
    <property type="entry name" value="MFS general substrate transporter"/>
    <property type="match status" value="1"/>
</dbReference>
<dbReference type="PANTHER" id="PTHR11360">
    <property type="entry name" value="MONOCARBOXYLATE TRANSPORTER"/>
    <property type="match status" value="1"/>
</dbReference>
<dbReference type="InterPro" id="IPR020846">
    <property type="entry name" value="MFS_dom"/>
</dbReference>
<name>A0ABD0KB24_9CAEN</name>
<dbReference type="PROSITE" id="PS50850">
    <property type="entry name" value="MFS"/>
    <property type="match status" value="1"/>
</dbReference>
<proteinExistence type="predicted"/>
<feature type="transmembrane region" description="Helical" evidence="2">
    <location>
        <begin position="60"/>
        <end position="81"/>
    </location>
</feature>
<sequence>MIVVATKRKSAMEEEEGCERWGVVVAAFFTQFIVCGVTYSLGVFHVIFKDVFYESHFDTSWIGSILLYITALSSVMFRFVTSYWGSRVSVMLGGLLSATGLALCMLASDLYQLYLAFGLLTGIGFGLACSPSIVAVERCFIHGRYQALSVVVGGIGAGIITFPILIRYLLEYFAWRGTMLILSGIALNLCVCGATMRPRPTDKELRLLPLLSCLPMRHPLFHGMCIANLFWSFGSTVIYMYLPAYAMSQGTTFETSTLLVSCVGMASFCSRMIFAFMGHNSTLDEVTSVLCSIGLGVVITGICPLLFEHYPGQIGYTLLFGFYSGFWTTFLSQVARELIGPEYIALGNGYLCCMVALGSLAAGPAAGLLIQEENEYKHAFYLAGACLLWSSIIMVMFKLKSCVAPSREDSLYTKEKHDDTQKVPLILDELGTKEKVQMLADDIVVPKHPHPCATPTSAYLT</sequence>
<dbReference type="InterPro" id="IPR036259">
    <property type="entry name" value="MFS_trans_sf"/>
</dbReference>
<feature type="transmembrane region" description="Helical" evidence="2">
    <location>
        <begin position="313"/>
        <end position="331"/>
    </location>
</feature>
<evidence type="ECO:0000256" key="2">
    <source>
        <dbReference type="SAM" id="Phobius"/>
    </source>
</evidence>
<comment type="caution">
    <text evidence="4">The sequence shown here is derived from an EMBL/GenBank/DDBJ whole genome shotgun (WGS) entry which is preliminary data.</text>
</comment>
<reference evidence="4 5" key="1">
    <citation type="journal article" date="2023" name="Sci. Data">
        <title>Genome assembly of the Korean intertidal mud-creeper Batillaria attramentaria.</title>
        <authorList>
            <person name="Patra A.K."/>
            <person name="Ho P.T."/>
            <person name="Jun S."/>
            <person name="Lee S.J."/>
            <person name="Kim Y."/>
            <person name="Won Y.J."/>
        </authorList>
    </citation>
    <scope>NUCLEOTIDE SEQUENCE [LARGE SCALE GENOMIC DNA]</scope>
    <source>
        <strain evidence="4">Wonlab-2016</strain>
    </source>
</reference>
<feature type="transmembrane region" description="Helical" evidence="2">
    <location>
        <begin position="147"/>
        <end position="166"/>
    </location>
</feature>
<dbReference type="AlphaFoldDB" id="A0ABD0KB24"/>
<keyword evidence="2" id="KW-0472">Membrane</keyword>
<dbReference type="Pfam" id="PF07690">
    <property type="entry name" value="MFS_1"/>
    <property type="match status" value="1"/>
</dbReference>
<feature type="transmembrane region" description="Helical" evidence="2">
    <location>
        <begin position="21"/>
        <end position="48"/>
    </location>
</feature>
<accession>A0ABD0KB24</accession>
<dbReference type="PANTHER" id="PTHR11360:SF284">
    <property type="entry name" value="EG:103B4.3 PROTEIN-RELATED"/>
    <property type="match status" value="1"/>
</dbReference>
<keyword evidence="5" id="KW-1185">Reference proteome</keyword>
<keyword evidence="2" id="KW-0812">Transmembrane</keyword>
<feature type="transmembrane region" description="Helical" evidence="2">
    <location>
        <begin position="172"/>
        <end position="196"/>
    </location>
</feature>
<feature type="transmembrane region" description="Helical" evidence="2">
    <location>
        <begin position="343"/>
        <end position="366"/>
    </location>
</feature>
<dbReference type="InterPro" id="IPR011701">
    <property type="entry name" value="MFS"/>
</dbReference>
<feature type="transmembrane region" description="Helical" evidence="2">
    <location>
        <begin position="220"/>
        <end position="242"/>
    </location>
</feature>
<feature type="transmembrane region" description="Helical" evidence="2">
    <location>
        <begin position="257"/>
        <end position="277"/>
    </location>
</feature>